<keyword evidence="1" id="KW-0472">Membrane</keyword>
<sequence>MDFDNDLDDFDYQNLNFTFANSFLVATYYLLCIILYKLYYMS</sequence>
<name>A0A7S9SUS0_9VIRU</name>
<organism evidence="2">
    <name type="scientific">Virus NIOZ-UU159</name>
    <dbReference type="NCBI Taxonomy" id="2763270"/>
    <lineage>
        <taxon>Viruses</taxon>
    </lineage>
</organism>
<evidence type="ECO:0000313" key="2">
    <source>
        <dbReference type="EMBL" id="QPI16613.1"/>
    </source>
</evidence>
<protein>
    <submittedName>
        <fullName evidence="2">Uncharacterized protein</fullName>
    </submittedName>
</protein>
<dbReference type="EMBL" id="MW030588">
    <property type="protein sequence ID" value="QPI16613.1"/>
    <property type="molecule type" value="Genomic_DNA"/>
</dbReference>
<reference evidence="2" key="1">
    <citation type="submission" date="2020-08" db="EMBL/GenBank/DDBJ databases">
        <title>Bridging the membrane lipid divide: bacteria of the FCB group superphylum have the potential to synthesize archaeal ether lipids.</title>
        <authorList>
            <person name="Villanueva L."/>
            <person name="von Meijenfeldt F.A.B."/>
            <person name="Westbye A.B."/>
            <person name="Yadav S."/>
            <person name="Hopmans E.C."/>
            <person name="Dutilh B.E."/>
            <person name="Sinninghe Damste J.S."/>
        </authorList>
    </citation>
    <scope>NUCLEOTIDE SEQUENCE</scope>
    <source>
        <strain evidence="2">NIOZ-UU159</strain>
    </source>
</reference>
<gene>
    <name evidence="2" type="ORF">NIOZUU159_00104</name>
</gene>
<keyword evidence="1" id="KW-0812">Transmembrane</keyword>
<feature type="transmembrane region" description="Helical" evidence="1">
    <location>
        <begin position="20"/>
        <end position="39"/>
    </location>
</feature>
<accession>A0A7S9SUS0</accession>
<keyword evidence="1" id="KW-1133">Transmembrane helix</keyword>
<evidence type="ECO:0000256" key="1">
    <source>
        <dbReference type="SAM" id="Phobius"/>
    </source>
</evidence>
<proteinExistence type="predicted"/>